<organism evidence="1 2">
    <name type="scientific">Massilia polaris</name>
    <dbReference type="NCBI Taxonomy" id="2728846"/>
    <lineage>
        <taxon>Bacteria</taxon>
        <taxon>Pseudomonadati</taxon>
        <taxon>Pseudomonadota</taxon>
        <taxon>Betaproteobacteria</taxon>
        <taxon>Burkholderiales</taxon>
        <taxon>Oxalobacteraceae</taxon>
        <taxon>Telluria group</taxon>
        <taxon>Massilia</taxon>
    </lineage>
</organism>
<accession>A0A848HL06</accession>
<evidence type="ECO:0000313" key="2">
    <source>
        <dbReference type="Proteomes" id="UP000583752"/>
    </source>
</evidence>
<keyword evidence="2" id="KW-1185">Reference proteome</keyword>
<proteinExistence type="predicted"/>
<dbReference type="EMBL" id="JABBGG010000006">
    <property type="protein sequence ID" value="NML61852.1"/>
    <property type="molecule type" value="Genomic_DNA"/>
</dbReference>
<dbReference type="InterPro" id="IPR010260">
    <property type="entry name" value="AlpA"/>
</dbReference>
<name>A0A848HL06_9BURK</name>
<gene>
    <name evidence="1" type="ORF">HHL21_12350</name>
</gene>
<dbReference type="Proteomes" id="UP000583752">
    <property type="component" value="Unassembled WGS sequence"/>
</dbReference>
<dbReference type="Gene3D" id="1.10.238.160">
    <property type="match status" value="1"/>
</dbReference>
<dbReference type="AlphaFoldDB" id="A0A848HL06"/>
<dbReference type="Pfam" id="PF05930">
    <property type="entry name" value="Phage_AlpA"/>
    <property type="match status" value="1"/>
</dbReference>
<reference evidence="1 2" key="1">
    <citation type="submission" date="2020-04" db="EMBL/GenBank/DDBJ databases">
        <title>Massilia sp. RP-1-19 isolated from soil.</title>
        <authorList>
            <person name="Dahal R.H."/>
        </authorList>
    </citation>
    <scope>NUCLEOTIDE SEQUENCE [LARGE SCALE GENOMIC DNA]</scope>
    <source>
        <strain evidence="1 2">RP-1-19</strain>
    </source>
</reference>
<evidence type="ECO:0000313" key="1">
    <source>
        <dbReference type="EMBL" id="NML61852.1"/>
    </source>
</evidence>
<comment type="caution">
    <text evidence="1">The sequence shown here is derived from an EMBL/GenBank/DDBJ whole genome shotgun (WGS) entry which is preliminary data.</text>
</comment>
<sequence length="76" mass="8380">MSDTQTFAGDLPPTGYVRQTDLVGRPSKGIRGVIPFSATTLWRMVAAGTFPKPIKLSPGCTAWRVEDIREWMAQRG</sequence>
<dbReference type="RefSeq" id="WP_169466215.1">
    <property type="nucleotide sequence ID" value="NZ_JABBGG010000006.1"/>
</dbReference>
<protein>
    <submittedName>
        <fullName evidence="1">AlpA family phage regulatory protein</fullName>
    </submittedName>
</protein>